<keyword evidence="3 8" id="KW-0812">Transmembrane</keyword>
<dbReference type="PRINTS" id="PR00214">
    <property type="entry name" value="MYELINPLP"/>
</dbReference>
<dbReference type="PANTHER" id="PTHR11683:SF10">
    <property type="entry name" value="NEURONAL MEMBRANE GLYCOPROTEIN M6-B"/>
    <property type="match status" value="1"/>
</dbReference>
<dbReference type="EMBL" id="SWJQ01000013">
    <property type="protein sequence ID" value="TRZ26469.1"/>
    <property type="molecule type" value="Genomic_DNA"/>
</dbReference>
<sequence length="383" mass="42210">MTESTELKLAGDTDFLPPKIGSDHQTRNGNWQVPLDVQEFKATPVPSCASIERQSFILLKQFLPTCSMSCGAEANRDCGSVVEHDVQFVYMMCCVLTGLVSDRPAFLKMLYTISGSCFECCIKCLGGVPYASLVATILCFSGVALFCGCGHVALTGTVSILEQHFSTTPTDHALLSEVIQLMQYVIYGIASFFFLYGIILLAEGFYTTSAVKELHGEFKTTACGRCISGMFVFLTYVLGVAWLGVFGFSAVPVFMFYNIWSTCEVIKSYQANVTVPGDQICVDIRQYGIIPWNAVPGRACGPILENICNTNEFYMSYHLFIVACAGAGATVIALIHFLMILSSNWAYLKDASKMQAYQDIKAKEEQELQDIQSRSKEQLNSYT</sequence>
<organism evidence="9 10">
    <name type="scientific">Zosterops borbonicus</name>
    <dbReference type="NCBI Taxonomy" id="364589"/>
    <lineage>
        <taxon>Eukaryota</taxon>
        <taxon>Metazoa</taxon>
        <taxon>Chordata</taxon>
        <taxon>Craniata</taxon>
        <taxon>Vertebrata</taxon>
        <taxon>Euteleostomi</taxon>
        <taxon>Archelosauria</taxon>
        <taxon>Archosauria</taxon>
        <taxon>Dinosauria</taxon>
        <taxon>Saurischia</taxon>
        <taxon>Theropoda</taxon>
        <taxon>Coelurosauria</taxon>
        <taxon>Aves</taxon>
        <taxon>Neognathae</taxon>
        <taxon>Neoaves</taxon>
        <taxon>Telluraves</taxon>
        <taxon>Australaves</taxon>
        <taxon>Passeriformes</taxon>
        <taxon>Sylvioidea</taxon>
        <taxon>Zosteropidae</taxon>
        <taxon>Zosterops</taxon>
    </lineage>
</organism>
<dbReference type="PROSITE" id="PS00575">
    <property type="entry name" value="MYELIN_PLP_1"/>
    <property type="match status" value="1"/>
</dbReference>
<dbReference type="Proteomes" id="UP000796761">
    <property type="component" value="Unassembled WGS sequence"/>
</dbReference>
<keyword evidence="5 8" id="KW-0472">Membrane</keyword>
<dbReference type="AlphaFoldDB" id="A0A8K1GZG0"/>
<feature type="transmembrane region" description="Helical" evidence="8">
    <location>
        <begin position="181"/>
        <end position="206"/>
    </location>
</feature>
<reference evidence="9" key="1">
    <citation type="submission" date="2019-04" db="EMBL/GenBank/DDBJ databases">
        <title>Genome assembly of Zosterops borbonicus 15179.</title>
        <authorList>
            <person name="Leroy T."/>
            <person name="Anselmetti Y."/>
            <person name="Tilak M.-K."/>
            <person name="Nabholz B."/>
        </authorList>
    </citation>
    <scope>NUCLEOTIDE SEQUENCE</scope>
    <source>
        <strain evidence="9">HGM_15179</strain>
        <tissue evidence="9">Muscle</tissue>
    </source>
</reference>
<feature type="transmembrane region" description="Helical" evidence="8">
    <location>
        <begin position="319"/>
        <end position="341"/>
    </location>
</feature>
<dbReference type="GO" id="GO:0022010">
    <property type="term" value="P:central nervous system myelination"/>
    <property type="evidence" value="ECO:0007669"/>
    <property type="project" value="TreeGrafter"/>
</dbReference>
<evidence type="ECO:0000256" key="1">
    <source>
        <dbReference type="ARBA" id="ARBA00004141"/>
    </source>
</evidence>
<keyword evidence="4 8" id="KW-1133">Transmembrane helix</keyword>
<feature type="compositionally biased region" description="Basic and acidic residues" evidence="7">
    <location>
        <begin position="1"/>
        <end position="11"/>
    </location>
</feature>
<dbReference type="GO" id="GO:0019911">
    <property type="term" value="F:structural constituent of myelin sheath"/>
    <property type="evidence" value="ECO:0007669"/>
    <property type="project" value="TreeGrafter"/>
</dbReference>
<dbReference type="GO" id="GO:0043209">
    <property type="term" value="C:myelin sheath"/>
    <property type="evidence" value="ECO:0007669"/>
    <property type="project" value="TreeGrafter"/>
</dbReference>
<keyword evidence="6" id="KW-0175">Coiled coil</keyword>
<evidence type="ECO:0000313" key="9">
    <source>
        <dbReference type="EMBL" id="TRZ26469.1"/>
    </source>
</evidence>
<evidence type="ECO:0000256" key="7">
    <source>
        <dbReference type="SAM" id="MobiDB-lite"/>
    </source>
</evidence>
<evidence type="ECO:0000256" key="8">
    <source>
        <dbReference type="SAM" id="Phobius"/>
    </source>
</evidence>
<evidence type="ECO:0000256" key="5">
    <source>
        <dbReference type="ARBA" id="ARBA00023136"/>
    </source>
</evidence>
<dbReference type="OrthoDB" id="9993736at2759"/>
<dbReference type="Pfam" id="PF01275">
    <property type="entry name" value="Myelin_PLP"/>
    <property type="match status" value="1"/>
</dbReference>
<dbReference type="InterPro" id="IPR018237">
    <property type="entry name" value="Myelin_PLP_CS"/>
</dbReference>
<dbReference type="GO" id="GO:0005886">
    <property type="term" value="C:plasma membrane"/>
    <property type="evidence" value="ECO:0007669"/>
    <property type="project" value="TreeGrafter"/>
</dbReference>
<comment type="similarity">
    <text evidence="2">Belongs to the myelin proteolipid protein family.</text>
</comment>
<evidence type="ECO:0000313" key="10">
    <source>
        <dbReference type="Proteomes" id="UP000796761"/>
    </source>
</evidence>
<dbReference type="PROSITE" id="PS01004">
    <property type="entry name" value="MYELIN_PLP_2"/>
    <property type="match status" value="1"/>
</dbReference>
<dbReference type="PANTHER" id="PTHR11683">
    <property type="entry name" value="MYELIN PROTEOLIPID"/>
    <property type="match status" value="1"/>
</dbReference>
<dbReference type="SMART" id="SM00002">
    <property type="entry name" value="PLP"/>
    <property type="match status" value="1"/>
</dbReference>
<feature type="transmembrane region" description="Helical" evidence="8">
    <location>
        <begin position="133"/>
        <end position="161"/>
    </location>
</feature>
<gene>
    <name evidence="9" type="ORF">HGM15179_000626</name>
</gene>
<feature type="coiled-coil region" evidence="6">
    <location>
        <begin position="354"/>
        <end position="381"/>
    </location>
</feature>
<evidence type="ECO:0000256" key="4">
    <source>
        <dbReference type="ARBA" id="ARBA00022989"/>
    </source>
</evidence>
<dbReference type="GO" id="GO:0061564">
    <property type="term" value="P:axon development"/>
    <property type="evidence" value="ECO:0007669"/>
    <property type="project" value="TreeGrafter"/>
</dbReference>
<feature type="region of interest" description="Disordered" evidence="7">
    <location>
        <begin position="1"/>
        <end position="27"/>
    </location>
</feature>
<evidence type="ECO:0000256" key="3">
    <source>
        <dbReference type="ARBA" id="ARBA00022692"/>
    </source>
</evidence>
<feature type="transmembrane region" description="Helical" evidence="8">
    <location>
        <begin position="227"/>
        <end position="251"/>
    </location>
</feature>
<name>A0A8K1GZG0_9PASS</name>
<dbReference type="InterPro" id="IPR001614">
    <property type="entry name" value="Myelin_PLP"/>
</dbReference>
<dbReference type="GO" id="GO:0045121">
    <property type="term" value="C:membrane raft"/>
    <property type="evidence" value="ECO:0007669"/>
    <property type="project" value="TreeGrafter"/>
</dbReference>
<keyword evidence="10" id="KW-1185">Reference proteome</keyword>
<protein>
    <recommendedName>
        <fullName evidence="11">Neuronal membrane glycoprotein M6-b</fullName>
    </recommendedName>
</protein>
<evidence type="ECO:0000256" key="6">
    <source>
        <dbReference type="SAM" id="Coils"/>
    </source>
</evidence>
<accession>A0A8K1GZG0</accession>
<evidence type="ECO:0008006" key="11">
    <source>
        <dbReference type="Google" id="ProtNLM"/>
    </source>
</evidence>
<dbReference type="GO" id="GO:0051612">
    <property type="term" value="P:negative regulation of serotonin uptake"/>
    <property type="evidence" value="ECO:0007669"/>
    <property type="project" value="TreeGrafter"/>
</dbReference>
<proteinExistence type="inferred from homology"/>
<comment type="subcellular location">
    <subcellularLocation>
        <location evidence="1">Membrane</location>
        <topology evidence="1">Multi-pass membrane protein</topology>
    </subcellularLocation>
</comment>
<comment type="caution">
    <text evidence="9">The sequence shown here is derived from an EMBL/GenBank/DDBJ whole genome shotgun (WGS) entry which is preliminary data.</text>
</comment>
<evidence type="ECO:0000256" key="2">
    <source>
        <dbReference type="ARBA" id="ARBA00010595"/>
    </source>
</evidence>